<comment type="subcellular location">
    <subcellularLocation>
        <location evidence="5">Cell membrane</location>
        <topology evidence="5">Multi-pass membrane protein</topology>
    </subcellularLocation>
    <subcellularLocation>
        <location evidence="1">Membrane</location>
        <topology evidence="1">Multi-pass membrane protein</topology>
    </subcellularLocation>
</comment>
<proteinExistence type="inferred from homology"/>
<dbReference type="Proteomes" id="UP000664832">
    <property type="component" value="Unassembled WGS sequence"/>
</dbReference>
<comment type="similarity">
    <text evidence="5">Belongs to the ABC-2 integral membrane protein family.</text>
</comment>
<feature type="transmembrane region" description="Helical" evidence="5">
    <location>
        <begin position="230"/>
        <end position="247"/>
    </location>
</feature>
<keyword evidence="5" id="KW-0813">Transport</keyword>
<feature type="transmembrane region" description="Helical" evidence="5">
    <location>
        <begin position="139"/>
        <end position="162"/>
    </location>
</feature>
<dbReference type="PROSITE" id="PS51012">
    <property type="entry name" value="ABC_TM2"/>
    <property type="match status" value="1"/>
</dbReference>
<protein>
    <recommendedName>
        <fullName evidence="5">Transport permease protein</fullName>
    </recommendedName>
</protein>
<dbReference type="PRINTS" id="PR00164">
    <property type="entry name" value="ABC2TRNSPORT"/>
</dbReference>
<evidence type="ECO:0000259" key="6">
    <source>
        <dbReference type="PROSITE" id="PS51012"/>
    </source>
</evidence>
<dbReference type="Pfam" id="PF01061">
    <property type="entry name" value="ABC2_membrane"/>
    <property type="match status" value="1"/>
</dbReference>
<dbReference type="InterPro" id="IPR000412">
    <property type="entry name" value="ABC_2_transport"/>
</dbReference>
<dbReference type="InterPro" id="IPR013525">
    <property type="entry name" value="ABC2_TM"/>
</dbReference>
<sequence length="252" mass="28443">MREFKAFFTIEFKALMREPVSLFFMIVLPIIFTIVFGGAFGREVTNYGKDILGIDTIVPTNVVFLLTNVGLMGVPITIIELKDQEVLKRYITYPIKFRTYFIALISVFAFVGLLSTCIFTVISIIVYGARWHMGISETLLFLLLYGAMIVIFDGLGFLIALLVKGSRTANMVTSGLFLSLIFTSGVVMPVESLPVAVQKIAYIFPMYHCIQIAQYLWISRVNLNEIADNIIYISAITIVFFVLLGRLKVKWD</sequence>
<accession>A0ABS3I0F5</accession>
<evidence type="ECO:0000256" key="2">
    <source>
        <dbReference type="ARBA" id="ARBA00022692"/>
    </source>
</evidence>
<evidence type="ECO:0000313" key="8">
    <source>
        <dbReference type="Proteomes" id="UP000664832"/>
    </source>
</evidence>
<dbReference type="RefSeq" id="WP_206898100.1">
    <property type="nucleotide sequence ID" value="NZ_JAFLWI010000003.1"/>
</dbReference>
<evidence type="ECO:0000313" key="7">
    <source>
        <dbReference type="EMBL" id="MBO0481261.1"/>
    </source>
</evidence>
<evidence type="ECO:0000256" key="4">
    <source>
        <dbReference type="ARBA" id="ARBA00023136"/>
    </source>
</evidence>
<dbReference type="InterPro" id="IPR052902">
    <property type="entry name" value="ABC-2_transporter"/>
</dbReference>
<dbReference type="EMBL" id="JAFLWI010000003">
    <property type="protein sequence ID" value="MBO0481261.1"/>
    <property type="molecule type" value="Genomic_DNA"/>
</dbReference>
<evidence type="ECO:0000256" key="5">
    <source>
        <dbReference type="RuleBase" id="RU361157"/>
    </source>
</evidence>
<dbReference type="InterPro" id="IPR047817">
    <property type="entry name" value="ABC2_TM_bact-type"/>
</dbReference>
<gene>
    <name evidence="7" type="ORF">JZO71_02850</name>
</gene>
<evidence type="ECO:0000256" key="1">
    <source>
        <dbReference type="ARBA" id="ARBA00004141"/>
    </source>
</evidence>
<feature type="transmembrane region" description="Helical" evidence="5">
    <location>
        <begin position="61"/>
        <end position="79"/>
    </location>
</feature>
<keyword evidence="2 5" id="KW-0812">Transmembrane</keyword>
<reference evidence="7 8" key="1">
    <citation type="submission" date="2021-03" db="EMBL/GenBank/DDBJ databases">
        <title>Enterococcal diversity collection.</title>
        <authorList>
            <person name="Gilmore M.S."/>
            <person name="Schwartzman J."/>
            <person name="Van Tyne D."/>
            <person name="Martin M."/>
            <person name="Earl A.M."/>
            <person name="Manson A.L."/>
            <person name="Straub T."/>
            <person name="Salamzade R."/>
            <person name="Saavedra J."/>
            <person name="Lebreton F."/>
            <person name="Prichula J."/>
            <person name="Schaufler K."/>
            <person name="Gaca A."/>
            <person name="Sgardioli B."/>
            <person name="Wagenaar J."/>
            <person name="Strong T."/>
        </authorList>
    </citation>
    <scope>NUCLEOTIDE SEQUENCE [LARGE SCALE GENOMIC DNA]</scope>
    <source>
        <strain evidence="7 8">MSG2901</strain>
    </source>
</reference>
<comment type="caution">
    <text evidence="7">The sequence shown here is derived from an EMBL/GenBank/DDBJ whole genome shotgun (WGS) entry which is preliminary data.</text>
</comment>
<feature type="transmembrane region" description="Helical" evidence="5">
    <location>
        <begin position="169"/>
        <end position="188"/>
    </location>
</feature>
<evidence type="ECO:0000256" key="3">
    <source>
        <dbReference type="ARBA" id="ARBA00022989"/>
    </source>
</evidence>
<dbReference type="PIRSF" id="PIRSF006648">
    <property type="entry name" value="DrrB"/>
    <property type="match status" value="1"/>
</dbReference>
<feature type="transmembrane region" description="Helical" evidence="5">
    <location>
        <begin position="100"/>
        <end position="127"/>
    </location>
</feature>
<keyword evidence="4 5" id="KW-0472">Membrane</keyword>
<keyword evidence="8" id="KW-1185">Reference proteome</keyword>
<keyword evidence="3 5" id="KW-1133">Transmembrane helix</keyword>
<keyword evidence="5" id="KW-1003">Cell membrane</keyword>
<feature type="domain" description="ABC transmembrane type-2" evidence="6">
    <location>
        <begin position="20"/>
        <end position="251"/>
    </location>
</feature>
<name>A0ABS3I0F5_9ENTE</name>
<dbReference type="PANTHER" id="PTHR43027">
    <property type="entry name" value="DOXORUBICIN RESISTANCE ABC TRANSPORTER PERMEASE PROTEIN DRRC-RELATED"/>
    <property type="match status" value="1"/>
</dbReference>
<feature type="transmembrane region" description="Helical" evidence="5">
    <location>
        <begin position="20"/>
        <end position="41"/>
    </location>
</feature>
<organism evidence="7 8">
    <name type="scientific">Candidatus Enterococcus courvalinii</name>
    <dbReference type="NCBI Taxonomy" id="2815329"/>
    <lineage>
        <taxon>Bacteria</taxon>
        <taxon>Bacillati</taxon>
        <taxon>Bacillota</taxon>
        <taxon>Bacilli</taxon>
        <taxon>Lactobacillales</taxon>
        <taxon>Enterococcaceae</taxon>
        <taxon>Enterococcus</taxon>
    </lineage>
</organism>
<dbReference type="PANTHER" id="PTHR43027:SF1">
    <property type="entry name" value="DOXORUBICIN RESISTANCE ABC TRANSPORTER PERMEASE PROTEIN DRRC-RELATED"/>
    <property type="match status" value="1"/>
</dbReference>